<dbReference type="NCBIfam" id="NF033452">
    <property type="entry name" value="BREX_1_MTaseX"/>
    <property type="match status" value="1"/>
</dbReference>
<evidence type="ECO:0000256" key="3">
    <source>
        <dbReference type="ARBA" id="ARBA00022679"/>
    </source>
</evidence>
<dbReference type="PRINTS" id="PR00507">
    <property type="entry name" value="N12N6MTFRASE"/>
</dbReference>
<keyword evidence="4" id="KW-0949">S-adenosyl-L-methionine</keyword>
<keyword evidence="7" id="KW-0540">Nuclease</keyword>
<feature type="domain" description="Type II methyltransferase M.TaqI-like" evidence="6">
    <location>
        <begin position="320"/>
        <end position="578"/>
    </location>
</feature>
<dbReference type="EMBL" id="PPSW01000012">
    <property type="protein sequence ID" value="TLX47328.1"/>
    <property type="molecule type" value="Genomic_DNA"/>
</dbReference>
<name>A0A5R9Q2F3_9GAMM</name>
<gene>
    <name evidence="7" type="ORF">C1E24_08180</name>
</gene>
<protein>
    <recommendedName>
        <fullName evidence="1">site-specific DNA-methyltransferase (adenine-specific)</fullName>
        <ecNumber evidence="1">2.1.1.72</ecNumber>
    </recommendedName>
</protein>
<evidence type="ECO:0000256" key="1">
    <source>
        <dbReference type="ARBA" id="ARBA00011900"/>
    </source>
</evidence>
<dbReference type="GO" id="GO:0006304">
    <property type="term" value="P:DNA modification"/>
    <property type="evidence" value="ECO:0007669"/>
    <property type="project" value="InterPro"/>
</dbReference>
<dbReference type="InterPro" id="IPR029063">
    <property type="entry name" value="SAM-dependent_MTases_sf"/>
</dbReference>
<evidence type="ECO:0000256" key="2">
    <source>
        <dbReference type="ARBA" id="ARBA00022603"/>
    </source>
</evidence>
<dbReference type="PANTHER" id="PTHR33841:SF1">
    <property type="entry name" value="DNA METHYLTRANSFERASE A"/>
    <property type="match status" value="1"/>
</dbReference>
<dbReference type="GO" id="GO:0032259">
    <property type="term" value="P:methylation"/>
    <property type="evidence" value="ECO:0007669"/>
    <property type="project" value="UniProtKB-KW"/>
</dbReference>
<dbReference type="EC" id="2.1.1.72" evidence="1"/>
<keyword evidence="2" id="KW-0489">Methyltransferase</keyword>
<organism evidence="7 8">
    <name type="scientific">Pseudoalteromonas phenolica</name>
    <dbReference type="NCBI Taxonomy" id="161398"/>
    <lineage>
        <taxon>Bacteria</taxon>
        <taxon>Pseudomonadati</taxon>
        <taxon>Pseudomonadota</taxon>
        <taxon>Gammaproteobacteria</taxon>
        <taxon>Alteromonadales</taxon>
        <taxon>Pseudoalteromonadaceae</taxon>
        <taxon>Pseudoalteromonas</taxon>
    </lineage>
</organism>
<dbReference type="SUPFAM" id="SSF53335">
    <property type="entry name" value="S-adenosyl-L-methionine-dependent methyltransferases"/>
    <property type="match status" value="1"/>
</dbReference>
<evidence type="ECO:0000256" key="5">
    <source>
        <dbReference type="ARBA" id="ARBA00047942"/>
    </source>
</evidence>
<evidence type="ECO:0000313" key="8">
    <source>
        <dbReference type="Proteomes" id="UP000309186"/>
    </source>
</evidence>
<evidence type="ECO:0000259" key="6">
    <source>
        <dbReference type="Pfam" id="PF07669"/>
    </source>
</evidence>
<dbReference type="GO" id="GO:0004519">
    <property type="term" value="F:endonuclease activity"/>
    <property type="evidence" value="ECO:0007669"/>
    <property type="project" value="UniProtKB-KW"/>
</dbReference>
<comment type="catalytic activity">
    <reaction evidence="5">
        <text>a 2'-deoxyadenosine in DNA + S-adenosyl-L-methionine = an N(6)-methyl-2'-deoxyadenosine in DNA + S-adenosyl-L-homocysteine + H(+)</text>
        <dbReference type="Rhea" id="RHEA:15197"/>
        <dbReference type="Rhea" id="RHEA-COMP:12418"/>
        <dbReference type="Rhea" id="RHEA-COMP:12419"/>
        <dbReference type="ChEBI" id="CHEBI:15378"/>
        <dbReference type="ChEBI" id="CHEBI:57856"/>
        <dbReference type="ChEBI" id="CHEBI:59789"/>
        <dbReference type="ChEBI" id="CHEBI:90615"/>
        <dbReference type="ChEBI" id="CHEBI:90616"/>
        <dbReference type="EC" id="2.1.1.72"/>
    </reaction>
</comment>
<dbReference type="InterPro" id="IPR047939">
    <property type="entry name" value="BREX_1_PglX"/>
</dbReference>
<keyword evidence="7" id="KW-0255">Endonuclease</keyword>
<evidence type="ECO:0000256" key="4">
    <source>
        <dbReference type="ARBA" id="ARBA00022691"/>
    </source>
</evidence>
<dbReference type="Gene3D" id="3.40.50.150">
    <property type="entry name" value="Vaccinia Virus protein VP39"/>
    <property type="match status" value="1"/>
</dbReference>
<dbReference type="Proteomes" id="UP000309186">
    <property type="component" value="Unassembled WGS sequence"/>
</dbReference>
<dbReference type="InterPro" id="IPR011639">
    <property type="entry name" value="MethylTrfase_TaqI-like_dom"/>
</dbReference>
<dbReference type="Pfam" id="PF07669">
    <property type="entry name" value="Eco57I"/>
    <property type="match status" value="1"/>
</dbReference>
<reference evidence="7 8" key="1">
    <citation type="submission" date="2018-01" db="EMBL/GenBank/DDBJ databases">
        <title>Co-occurrence of chitin degradation, pigmentation and bioactivity in marine Pseudoalteromonas.</title>
        <authorList>
            <person name="Paulsen S."/>
            <person name="Gram L."/>
            <person name="Machado H."/>
        </authorList>
    </citation>
    <scope>NUCLEOTIDE SEQUENCE [LARGE SCALE GENOMIC DNA]</scope>
    <source>
        <strain evidence="7 8">S3663</strain>
    </source>
</reference>
<dbReference type="RefSeq" id="WP_138480408.1">
    <property type="nucleotide sequence ID" value="NZ_PPSW01000012.1"/>
</dbReference>
<keyword evidence="7" id="KW-0378">Hydrolase</keyword>
<dbReference type="PANTHER" id="PTHR33841">
    <property type="entry name" value="DNA METHYLTRANSFERASE YEEA-RELATED"/>
    <property type="match status" value="1"/>
</dbReference>
<evidence type="ECO:0000313" key="7">
    <source>
        <dbReference type="EMBL" id="TLX47328.1"/>
    </source>
</evidence>
<proteinExistence type="predicted"/>
<dbReference type="OrthoDB" id="9782445at2"/>
<dbReference type="AlphaFoldDB" id="A0A5R9Q2F3"/>
<sequence length="1233" mass="143346">MKLSDHVDKIRNLITASFDKQFARLGIGANKQIELEKLPEQVRGKRQHLEVMLENHIGETGCYQDAREKLLDELSFTLFNRLAAVKVMESANLFPPVITKQAEHGGRSFGHKAWLEEHPENRDNELEGIRDYFKYAFNELGDSLSLYGKEYPYALLPDAISLNEIIEAFNVIEEDSQVENDIWQSDDVLGWLYESYNNAKKQAFKDSKAKTEYDKVSLQSQVYTPRWVVQFLIENSLGKLYLEMYPESEIKEQFKIANAPKTQERDPKPLHEIKLIDPASGSGNFLLYAFDFFYALYIDQIENYDADYDEDDIPQLIIENNLHGIDLDDRAIQLAQLGLYIKARKKRRFIKGSFNFKVVSSDFYLPDYDEARHIFEEGSNLDNTQKELIEDIWNDLRYAYKFGSLIRLDEKLKAKLKELEAKQGDKVLDLFADADIREQKDFTEKFFSNLKAAVELFASNDTDTFIANKTRDAITFLELLTTEYDIATANPPYTDSGDFGSELKAFVEANYKKPNKFHSNLYSSFIMRCYELIGQSGMVAMIHPDTFMFIKSFEDVRNFLINEMHLSTLVHFGTGGVFGTKLRVIYPVLYVLQKQRIDVPSIIIDLRSLKMDSEVERRALNESLSNKTFIRIDQENFKKIETSPFVYWISDGLRDKFKKSTIQKHFKNCQGLATADNDRFLRYWWEVKASNIYTLNKHAPKKWFMYAKGGPNNKWYGNNWLIVNWEEDGKEIRGMVDKNGKQRSRPQNESFYFKEGITYSATGGDSASYRILPEDFIFDIKGSSIFPLSDTAPNSYLLAVLNSKFSNYIVGCLNPTVEIQVGDIKRIPLIIPTKDVSKKIASLVEMNIKIRKQFCQYSILEHEYLSSPLETYSDSKLNVRISRYLNEENFLNCIISLNETYINYLIEDIYELSDSDKNALNEKEGTDCCNYPIDNDALDAFILKYKKSDFYKEEILHYITSQVKADLKESEMEAEELELKTLYQKNNDFLAFSEKKQINPINLWFTFSKLGQLPKQRKNRIALEFLLQLINEILLDDEDGIIPLIPNSGEKILIERIENRFIEKGFTQAQFSTFDTILGVTISDFIDKYFFSEVSNLLNLFLYLPKTPYIWHLTSGPMQGFDCYVSIYKWNRDNLMRIRSVYIENRERSLVNRQSDLINNESVGAQNEKDKIFKQLKEIEVFKIKIDELLEEGYDPIIDDGVAKNIAPLQHKKMLACDVLNAKQMKKYLNADW</sequence>
<accession>A0A5R9Q2F3</accession>
<comment type="caution">
    <text evidence="7">The sequence shown here is derived from an EMBL/GenBank/DDBJ whole genome shotgun (WGS) entry which is preliminary data.</text>
</comment>
<dbReference type="InterPro" id="IPR050953">
    <property type="entry name" value="N4_N6_ade-DNA_methylase"/>
</dbReference>
<keyword evidence="3" id="KW-0808">Transferase</keyword>
<dbReference type="GO" id="GO:0009007">
    <property type="term" value="F:site-specific DNA-methyltransferase (adenine-specific) activity"/>
    <property type="evidence" value="ECO:0007669"/>
    <property type="project" value="UniProtKB-EC"/>
</dbReference>